<evidence type="ECO:0000313" key="2">
    <source>
        <dbReference type="Proteomes" id="UP000502117"/>
    </source>
</evidence>
<dbReference type="KEGG" id="schk:GII14_04950"/>
<dbReference type="Proteomes" id="UP000502117">
    <property type="component" value="Chromosome"/>
</dbReference>
<organism evidence="1 2">
    <name type="scientific">Shewanella chilikensis</name>
    <dbReference type="NCBI Taxonomy" id="558541"/>
    <lineage>
        <taxon>Bacteria</taxon>
        <taxon>Pseudomonadati</taxon>
        <taxon>Pseudomonadota</taxon>
        <taxon>Gammaproteobacteria</taxon>
        <taxon>Alteromonadales</taxon>
        <taxon>Shewanellaceae</taxon>
        <taxon>Shewanella</taxon>
    </lineage>
</organism>
<protein>
    <recommendedName>
        <fullName evidence="3">Leucine-rich repeat domain-containing protein</fullName>
    </recommendedName>
</protein>
<reference evidence="1 2" key="1">
    <citation type="submission" date="2019-11" db="EMBL/GenBank/DDBJ databases">
        <title>Complete Genome Sequence of Shewanella chilikensis Strain DC57, Isolated from Corroded Seal Rings at a floating production facility in Australia.</title>
        <authorList>
            <person name="Salgar-Chaparro S.J."/>
            <person name="Castillo-Villamizar G.A."/>
            <person name="Poehlein A."/>
            <person name="Daniel R."/>
            <person name="Machuca L."/>
        </authorList>
    </citation>
    <scope>NUCLEOTIDE SEQUENCE [LARGE SCALE GENOMIC DNA]</scope>
    <source>
        <strain evidence="1 2">DC57</strain>
    </source>
</reference>
<gene>
    <name evidence="1" type="ORF">GII14_04950</name>
</gene>
<dbReference type="RefSeq" id="WP_165564562.1">
    <property type="nucleotide sequence ID" value="NZ_CP045857.1"/>
</dbReference>
<name>A0A6G7LP78_9GAMM</name>
<dbReference type="Gene3D" id="3.80.10.10">
    <property type="entry name" value="Ribonuclease Inhibitor"/>
    <property type="match status" value="1"/>
</dbReference>
<sequence length="230" mass="25897">MDISSFKQYIKLAPESVSEWQRWENSLPTFDSILPILDYVYNSEWLQDDWKAIRAFIRKGYLEQNEESELVSGVKHVNIFNSRVKNIKADAAISLNCSIVRSLESISLCSDSTESLSISHASKLSEIIGNTQGLSYVSLNKCPKLDFGSIISTLDSVRVLDLSGNPQLSSIEALHRNENVFALYLIETSVMKAENTVEVLSSMPNLKKLWIKANKKELELLREVLPGIVN</sequence>
<accession>A0A6G7LP78</accession>
<dbReference type="EMBL" id="CP045857">
    <property type="protein sequence ID" value="QIJ03598.1"/>
    <property type="molecule type" value="Genomic_DNA"/>
</dbReference>
<dbReference type="InterPro" id="IPR032675">
    <property type="entry name" value="LRR_dom_sf"/>
</dbReference>
<evidence type="ECO:0008006" key="3">
    <source>
        <dbReference type="Google" id="ProtNLM"/>
    </source>
</evidence>
<dbReference type="SUPFAM" id="SSF52058">
    <property type="entry name" value="L domain-like"/>
    <property type="match status" value="1"/>
</dbReference>
<evidence type="ECO:0000313" key="1">
    <source>
        <dbReference type="EMBL" id="QIJ03598.1"/>
    </source>
</evidence>
<proteinExistence type="predicted"/>
<dbReference type="AlphaFoldDB" id="A0A6G7LP78"/>